<reference evidence="1" key="2">
    <citation type="submission" date="2020-01" db="EMBL/GenBank/DDBJ databases">
        <authorList>
            <person name="Campanaro S."/>
        </authorList>
    </citation>
    <scope>NUCLEOTIDE SEQUENCE</scope>
    <source>
        <strain evidence="1">AS06rmzACSIP_7</strain>
    </source>
</reference>
<comment type="caution">
    <text evidence="1">The sequence shown here is derived from an EMBL/GenBank/DDBJ whole genome shotgun (WGS) entry which is preliminary data.</text>
</comment>
<sequence length="84" mass="9343">MNTGFHKTIGLKVDVDTYDGTRKGVPVLLSLLKKHGIRASFFVPMGKDHTGWTAKRVFTRKGFLKKAGRVGVLETYGLKTLMYG</sequence>
<organism evidence="1 2">
    <name type="scientific">Syntrophorhabdus aromaticivorans</name>
    <dbReference type="NCBI Taxonomy" id="328301"/>
    <lineage>
        <taxon>Bacteria</taxon>
        <taxon>Pseudomonadati</taxon>
        <taxon>Thermodesulfobacteriota</taxon>
        <taxon>Syntrophorhabdia</taxon>
        <taxon>Syntrophorhabdales</taxon>
        <taxon>Syntrophorhabdaceae</taxon>
        <taxon>Syntrophorhabdus</taxon>
    </lineage>
</organism>
<dbReference type="EMBL" id="JAAYEE010000235">
    <property type="protein sequence ID" value="NLW36316.1"/>
    <property type="molecule type" value="Genomic_DNA"/>
</dbReference>
<dbReference type="Gene3D" id="3.20.20.370">
    <property type="entry name" value="Glycoside hydrolase/deacetylase"/>
    <property type="match status" value="1"/>
</dbReference>
<reference evidence="1" key="1">
    <citation type="journal article" date="2020" name="Biotechnol. Biofuels">
        <title>New insights from the biogas microbiome by comprehensive genome-resolved metagenomics of nearly 1600 species originating from multiple anaerobic digesters.</title>
        <authorList>
            <person name="Campanaro S."/>
            <person name="Treu L."/>
            <person name="Rodriguez-R L.M."/>
            <person name="Kovalovszki A."/>
            <person name="Ziels R.M."/>
            <person name="Maus I."/>
            <person name="Zhu X."/>
            <person name="Kougias P.G."/>
            <person name="Basile A."/>
            <person name="Luo G."/>
            <person name="Schluter A."/>
            <person name="Konstantinidis K.T."/>
            <person name="Angelidaki I."/>
        </authorList>
    </citation>
    <scope>NUCLEOTIDE SEQUENCE</scope>
    <source>
        <strain evidence="1">AS06rmzACSIP_7</strain>
    </source>
</reference>
<dbReference type="Proteomes" id="UP000777265">
    <property type="component" value="Unassembled WGS sequence"/>
</dbReference>
<name>A0A971S1V3_9BACT</name>
<proteinExistence type="predicted"/>
<dbReference type="AlphaFoldDB" id="A0A971S1V3"/>
<evidence type="ECO:0000313" key="1">
    <source>
        <dbReference type="EMBL" id="NLW36316.1"/>
    </source>
</evidence>
<feature type="non-terminal residue" evidence="1">
    <location>
        <position position="84"/>
    </location>
</feature>
<dbReference type="InterPro" id="IPR011330">
    <property type="entry name" value="Glyco_hydro/deAcase_b/a-brl"/>
</dbReference>
<accession>A0A971S1V3</accession>
<dbReference type="GO" id="GO:0005975">
    <property type="term" value="P:carbohydrate metabolic process"/>
    <property type="evidence" value="ECO:0007669"/>
    <property type="project" value="InterPro"/>
</dbReference>
<evidence type="ECO:0000313" key="2">
    <source>
        <dbReference type="Proteomes" id="UP000777265"/>
    </source>
</evidence>
<protein>
    <submittedName>
        <fullName evidence="1">4-deoxy-4-formamido-L-arabinose-phosphoundecaprenol deformylase</fullName>
    </submittedName>
</protein>
<dbReference type="SUPFAM" id="SSF88713">
    <property type="entry name" value="Glycoside hydrolase/deacetylase"/>
    <property type="match status" value="1"/>
</dbReference>
<gene>
    <name evidence="1" type="ORF">GXY80_12705</name>
</gene>